<accession>A0AC35GU52</accession>
<dbReference type="WBParaSite" id="PS1159_v2.g8815.t1">
    <property type="protein sequence ID" value="PS1159_v2.g8815.t1"/>
    <property type="gene ID" value="PS1159_v2.g8815"/>
</dbReference>
<evidence type="ECO:0000313" key="1">
    <source>
        <dbReference type="Proteomes" id="UP000887580"/>
    </source>
</evidence>
<name>A0AC35GU52_9BILA</name>
<protein>
    <submittedName>
        <fullName evidence="2">Uncharacterized protein</fullName>
    </submittedName>
</protein>
<evidence type="ECO:0000313" key="2">
    <source>
        <dbReference type="WBParaSite" id="PS1159_v2.g8815.t1"/>
    </source>
</evidence>
<sequence length="411" mass="45975">MWPTSEVVSIPPSSSTELESKSPPEFLPPSQSPSKPSTPILPTDPITRWPSENEAFVEQARRVPIIRTVGQDTKLECGIKTPGTESEIKWDKIGSNMPFKFRIENGDLVIEDLRKEDEGLYQCSLTFPGKQNSVHFTDLKVADYVPVFYGSSFIDLPPLTNEEWKNLDLELSIKPAAKDGIILHTTKGVTESLGEYYHTVFLRKGKIVYRSKLGTKIDELESKTPVRVGKWSKIRILNNENEKALIVNTDEPIPASSSKFIGTISRIIINQHPVEIMPKLLIEIPAKGESGVLVKAKPAVEESNECSKNPCQNNGICIAANVHEGFKCECSDYYFGASCQYKNQFCANKESCIVGSCLEYPNGDYKCVCPLNREGKRCEKEISAKEKYESVYRFNGNTSFLAIPPPRNIKN</sequence>
<organism evidence="1 2">
    <name type="scientific">Panagrolaimus sp. PS1159</name>
    <dbReference type="NCBI Taxonomy" id="55785"/>
    <lineage>
        <taxon>Eukaryota</taxon>
        <taxon>Metazoa</taxon>
        <taxon>Ecdysozoa</taxon>
        <taxon>Nematoda</taxon>
        <taxon>Chromadorea</taxon>
        <taxon>Rhabditida</taxon>
        <taxon>Tylenchina</taxon>
        <taxon>Panagrolaimomorpha</taxon>
        <taxon>Panagrolaimoidea</taxon>
        <taxon>Panagrolaimidae</taxon>
        <taxon>Panagrolaimus</taxon>
    </lineage>
</organism>
<dbReference type="Proteomes" id="UP000887580">
    <property type="component" value="Unplaced"/>
</dbReference>
<reference evidence="2" key="1">
    <citation type="submission" date="2022-11" db="UniProtKB">
        <authorList>
            <consortium name="WormBaseParasite"/>
        </authorList>
    </citation>
    <scope>IDENTIFICATION</scope>
</reference>
<proteinExistence type="predicted"/>